<dbReference type="PANTHER" id="PTHR31286">
    <property type="entry name" value="GLYCINE-RICH CELL WALL STRUCTURAL PROTEIN 1.8-LIKE"/>
    <property type="match status" value="1"/>
</dbReference>
<dbReference type="Pfam" id="PF14111">
    <property type="entry name" value="DUF4283"/>
    <property type="match status" value="1"/>
</dbReference>
<dbReference type="PANTHER" id="PTHR31286:SF178">
    <property type="entry name" value="DUF4283 DOMAIN-CONTAINING PROTEIN"/>
    <property type="match status" value="1"/>
</dbReference>
<evidence type="ECO:0008006" key="5">
    <source>
        <dbReference type="Google" id="ProtNLM"/>
    </source>
</evidence>
<name>A0AAW2L1Q8_SESRA</name>
<comment type="caution">
    <text evidence="4">The sequence shown here is derived from an EMBL/GenBank/DDBJ whole genome shotgun (WGS) entry which is preliminary data.</text>
</comment>
<feature type="domain" description="DUF4283" evidence="2">
    <location>
        <begin position="38"/>
        <end position="115"/>
    </location>
</feature>
<evidence type="ECO:0000256" key="1">
    <source>
        <dbReference type="SAM" id="MobiDB-lite"/>
    </source>
</evidence>
<organism evidence="4">
    <name type="scientific">Sesamum radiatum</name>
    <name type="common">Black benniseed</name>
    <dbReference type="NCBI Taxonomy" id="300843"/>
    <lineage>
        <taxon>Eukaryota</taxon>
        <taxon>Viridiplantae</taxon>
        <taxon>Streptophyta</taxon>
        <taxon>Embryophyta</taxon>
        <taxon>Tracheophyta</taxon>
        <taxon>Spermatophyta</taxon>
        <taxon>Magnoliopsida</taxon>
        <taxon>eudicotyledons</taxon>
        <taxon>Gunneridae</taxon>
        <taxon>Pentapetalae</taxon>
        <taxon>asterids</taxon>
        <taxon>lamiids</taxon>
        <taxon>Lamiales</taxon>
        <taxon>Pedaliaceae</taxon>
        <taxon>Sesamum</taxon>
    </lineage>
</organism>
<reference evidence="4" key="2">
    <citation type="journal article" date="2024" name="Plant">
        <title>Genomic evolution and insights into agronomic trait innovations of Sesamum species.</title>
        <authorList>
            <person name="Miao H."/>
            <person name="Wang L."/>
            <person name="Qu L."/>
            <person name="Liu H."/>
            <person name="Sun Y."/>
            <person name="Le M."/>
            <person name="Wang Q."/>
            <person name="Wei S."/>
            <person name="Zheng Y."/>
            <person name="Lin W."/>
            <person name="Duan Y."/>
            <person name="Cao H."/>
            <person name="Xiong S."/>
            <person name="Wang X."/>
            <person name="Wei L."/>
            <person name="Li C."/>
            <person name="Ma Q."/>
            <person name="Ju M."/>
            <person name="Zhao R."/>
            <person name="Li G."/>
            <person name="Mu C."/>
            <person name="Tian Q."/>
            <person name="Mei H."/>
            <person name="Zhang T."/>
            <person name="Gao T."/>
            <person name="Zhang H."/>
        </authorList>
    </citation>
    <scope>NUCLEOTIDE SEQUENCE</scope>
    <source>
        <strain evidence="4">G02</strain>
    </source>
</reference>
<evidence type="ECO:0000259" key="2">
    <source>
        <dbReference type="Pfam" id="PF14111"/>
    </source>
</evidence>
<dbReference type="AlphaFoldDB" id="A0AAW2L1Q8"/>
<protein>
    <recommendedName>
        <fullName evidence="5">DUF4283 domain-containing protein</fullName>
    </recommendedName>
</protein>
<feature type="compositionally biased region" description="Polar residues" evidence="1">
    <location>
        <begin position="300"/>
        <end position="310"/>
    </location>
</feature>
<feature type="domain" description="Zinc knuckle CX2CX4HX4C" evidence="3">
    <location>
        <begin position="175"/>
        <end position="220"/>
    </location>
</feature>
<evidence type="ECO:0000313" key="4">
    <source>
        <dbReference type="EMBL" id="KAL0312768.1"/>
    </source>
</evidence>
<dbReference type="EMBL" id="JACGWJ010000026">
    <property type="protein sequence ID" value="KAL0312768.1"/>
    <property type="molecule type" value="Genomic_DNA"/>
</dbReference>
<proteinExistence type="predicted"/>
<feature type="region of interest" description="Disordered" evidence="1">
    <location>
        <begin position="394"/>
        <end position="440"/>
    </location>
</feature>
<feature type="region of interest" description="Disordered" evidence="1">
    <location>
        <begin position="256"/>
        <end position="282"/>
    </location>
</feature>
<feature type="compositionally biased region" description="Polar residues" evidence="1">
    <location>
        <begin position="403"/>
        <end position="420"/>
    </location>
</feature>
<dbReference type="Pfam" id="PF14392">
    <property type="entry name" value="zf-CCHC_4"/>
    <property type="match status" value="1"/>
</dbReference>
<sequence length="564" mass="63463">MENIDPIYSIVNKTSSLDFFDEENPPPDNISPTTHFPIIAKVLCEKTLNSNAIKSTLSKAWGIPPKTHINVIEPNTLVFLLESEEDRMRIWRQSPWSFRGNLIVSKPWLPEEALAEVDLTKFQIWAQVTGLPVCFINKKTAEEIGNSIGKYICTDLSTESHRWRKALRLRIEIAVEEPLKDHIRFISPNNKNILLELRYERLGDFCHVCGVVGHKLSSCPSTPSPLSNTSHPFRFGPWIKAENAAIPNPFLKQYKSEMNPEHSTPTADSHRKSATDANKICLPDPTYHQAQEKFPKLATDNDNPKLTSPPNKVYPKQMDKPLNAPDTPHPPNQISDIEPTKNLISSRPNSIVSFPPIGEKPSKNLATPGPIGPITPFEPLSTLSFGNKPTILWTKASNKADPTETTKTPQTSNSKLSFPSPTKWPKSTKRGPLSALDPNSFPKRTKLSVFEYDNIPPLSHHVDSPTPPSPTNFPTTVAQTWLTTPHIYDNHQKLIFELVEENTTVQQKKKVIRMKEKARNRIRIYSGEKLAIDNEQCPDFLFGNMEIEKMTSTNICEGPSGSRE</sequence>
<dbReference type="InterPro" id="IPR025558">
    <property type="entry name" value="DUF4283"/>
</dbReference>
<evidence type="ECO:0000259" key="3">
    <source>
        <dbReference type="Pfam" id="PF14392"/>
    </source>
</evidence>
<feature type="region of interest" description="Disordered" evidence="1">
    <location>
        <begin position="296"/>
        <end position="347"/>
    </location>
</feature>
<dbReference type="InterPro" id="IPR040256">
    <property type="entry name" value="At4g02000-like"/>
</dbReference>
<accession>A0AAW2L1Q8</accession>
<gene>
    <name evidence="4" type="ORF">Sradi_5676100</name>
</gene>
<reference evidence="4" key="1">
    <citation type="submission" date="2020-06" db="EMBL/GenBank/DDBJ databases">
        <authorList>
            <person name="Li T."/>
            <person name="Hu X."/>
            <person name="Zhang T."/>
            <person name="Song X."/>
            <person name="Zhang H."/>
            <person name="Dai N."/>
            <person name="Sheng W."/>
            <person name="Hou X."/>
            <person name="Wei L."/>
        </authorList>
    </citation>
    <scope>NUCLEOTIDE SEQUENCE</scope>
    <source>
        <strain evidence="4">G02</strain>
        <tissue evidence="4">Leaf</tissue>
    </source>
</reference>
<dbReference type="InterPro" id="IPR025836">
    <property type="entry name" value="Zn_knuckle_CX2CX4HX4C"/>
</dbReference>